<sequence>MPSTPSRAFYTPDCTSEQIAISSDET</sequence>
<feature type="compositionally biased region" description="Polar residues" evidence="1">
    <location>
        <begin position="13"/>
        <end position="26"/>
    </location>
</feature>
<accession>A0A0A8ZTD2</accession>
<feature type="region of interest" description="Disordered" evidence="1">
    <location>
        <begin position="1"/>
        <end position="26"/>
    </location>
</feature>
<evidence type="ECO:0000256" key="1">
    <source>
        <dbReference type="SAM" id="MobiDB-lite"/>
    </source>
</evidence>
<dbReference type="EMBL" id="GBRH01259818">
    <property type="protein sequence ID" value="JAD38077.1"/>
    <property type="molecule type" value="Transcribed_RNA"/>
</dbReference>
<evidence type="ECO:0000313" key="2">
    <source>
        <dbReference type="EMBL" id="JAD38077.1"/>
    </source>
</evidence>
<proteinExistence type="predicted"/>
<dbReference type="AlphaFoldDB" id="A0A0A8ZTD2"/>
<organism evidence="2">
    <name type="scientific">Arundo donax</name>
    <name type="common">Giant reed</name>
    <name type="synonym">Donax arundinaceus</name>
    <dbReference type="NCBI Taxonomy" id="35708"/>
    <lineage>
        <taxon>Eukaryota</taxon>
        <taxon>Viridiplantae</taxon>
        <taxon>Streptophyta</taxon>
        <taxon>Embryophyta</taxon>
        <taxon>Tracheophyta</taxon>
        <taxon>Spermatophyta</taxon>
        <taxon>Magnoliopsida</taxon>
        <taxon>Liliopsida</taxon>
        <taxon>Poales</taxon>
        <taxon>Poaceae</taxon>
        <taxon>PACMAD clade</taxon>
        <taxon>Arundinoideae</taxon>
        <taxon>Arundineae</taxon>
        <taxon>Arundo</taxon>
    </lineage>
</organism>
<reference evidence="2" key="1">
    <citation type="submission" date="2014-09" db="EMBL/GenBank/DDBJ databases">
        <authorList>
            <person name="Magalhaes I.L.F."/>
            <person name="Oliveira U."/>
            <person name="Santos F.R."/>
            <person name="Vidigal T.H.D.A."/>
            <person name="Brescovit A.D."/>
            <person name="Santos A.J."/>
        </authorList>
    </citation>
    <scope>NUCLEOTIDE SEQUENCE</scope>
    <source>
        <tissue evidence="2">Shoot tissue taken approximately 20 cm above the soil surface</tissue>
    </source>
</reference>
<reference evidence="2" key="2">
    <citation type="journal article" date="2015" name="Data Brief">
        <title>Shoot transcriptome of the giant reed, Arundo donax.</title>
        <authorList>
            <person name="Barrero R.A."/>
            <person name="Guerrero F.D."/>
            <person name="Moolhuijzen P."/>
            <person name="Goolsby J.A."/>
            <person name="Tidwell J."/>
            <person name="Bellgard S.E."/>
            <person name="Bellgard M.I."/>
        </authorList>
    </citation>
    <scope>NUCLEOTIDE SEQUENCE</scope>
    <source>
        <tissue evidence="2">Shoot tissue taken approximately 20 cm above the soil surface</tissue>
    </source>
</reference>
<name>A0A0A8ZTD2_ARUDO</name>
<protein>
    <submittedName>
        <fullName evidence="2">Uncharacterized protein</fullName>
    </submittedName>
</protein>